<dbReference type="Proteomes" id="UP000182624">
    <property type="component" value="Unassembled WGS sequence"/>
</dbReference>
<sequence>MKLYDSIIAETMEKVSAKTYKKYSYDRNSAWKLLDNTEFIMQRDAALELGGMREPSVNYTCVTTDSDISEDEILVVGKDITEINGSISFARVIILETSDLGEETDSEKAFGTIRNLDFVRYHVYPEGYMVRVSASSNLEQVRVSKDALKRGISFSRVGSSYISKYKELPEVKKVRVIFITDKELVESLVPNADKVDKITRTLTNILDGMPTDCGHCSMKAVCDEVDGLKELHLKKKN</sequence>
<dbReference type="AlphaFoldDB" id="A0A1I5YGN9"/>
<dbReference type="GO" id="GO:0043885">
    <property type="term" value="F:anaerobic carbon-monoxide dehydrogenase activity"/>
    <property type="evidence" value="ECO:0007669"/>
    <property type="project" value="InterPro"/>
</dbReference>
<dbReference type="RefSeq" id="WP_074891901.1">
    <property type="nucleotide sequence ID" value="NZ_FOXO01000046.1"/>
</dbReference>
<dbReference type="OrthoDB" id="1778246at2"/>
<dbReference type="GO" id="GO:0006084">
    <property type="term" value="P:acetyl-CoA metabolic process"/>
    <property type="evidence" value="ECO:0007669"/>
    <property type="project" value="InterPro"/>
</dbReference>
<evidence type="ECO:0000313" key="3">
    <source>
        <dbReference type="EMBL" id="SFQ43368.1"/>
    </source>
</evidence>
<evidence type="ECO:0000256" key="1">
    <source>
        <dbReference type="ARBA" id="ARBA00012244"/>
    </source>
</evidence>
<dbReference type="Pfam" id="PF03598">
    <property type="entry name" value="CdhC"/>
    <property type="match status" value="1"/>
</dbReference>
<protein>
    <recommendedName>
        <fullName evidence="1">CO-methylating acetyl-CoA synthase</fullName>
        <ecNumber evidence="1">2.3.1.169</ecNumber>
    </recommendedName>
</protein>
<organism evidence="3 4">
    <name type="scientific">Butyrivibrio proteoclasticus</name>
    <dbReference type="NCBI Taxonomy" id="43305"/>
    <lineage>
        <taxon>Bacteria</taxon>
        <taxon>Bacillati</taxon>
        <taxon>Bacillota</taxon>
        <taxon>Clostridia</taxon>
        <taxon>Lachnospirales</taxon>
        <taxon>Lachnospiraceae</taxon>
        <taxon>Butyrivibrio</taxon>
    </lineage>
</organism>
<dbReference type="InterPro" id="IPR011254">
    <property type="entry name" value="Prismane-like_sf"/>
</dbReference>
<name>A0A1I5YGN9_9FIRM</name>
<evidence type="ECO:0000256" key="2">
    <source>
        <dbReference type="ARBA" id="ARBA00022679"/>
    </source>
</evidence>
<evidence type="ECO:0000313" key="4">
    <source>
        <dbReference type="Proteomes" id="UP000182624"/>
    </source>
</evidence>
<gene>
    <name evidence="3" type="ORF">SAMN04487928_1464</name>
</gene>
<keyword evidence="2" id="KW-0808">Transferase</keyword>
<keyword evidence="4" id="KW-1185">Reference proteome</keyword>
<dbReference type="Gene3D" id="3.30.1650.10">
    <property type="entry name" value="Bifunctional carbon monoxide dehydrogenase/acetyl-coa synthase(codh/acs), Chain M, domain 3"/>
    <property type="match status" value="1"/>
</dbReference>
<dbReference type="EC" id="2.3.1.169" evidence="1"/>
<reference evidence="4" key="1">
    <citation type="submission" date="2016-10" db="EMBL/GenBank/DDBJ databases">
        <authorList>
            <person name="Varghese N."/>
            <person name="Submissions S."/>
        </authorList>
    </citation>
    <scope>NUCLEOTIDE SEQUENCE [LARGE SCALE GENOMIC DNA]</scope>
    <source>
        <strain evidence="4">P18</strain>
    </source>
</reference>
<dbReference type="GO" id="GO:0043884">
    <property type="term" value="F:CO-methylating acetyl-CoA synthase activity"/>
    <property type="evidence" value="ECO:0007669"/>
    <property type="project" value="UniProtKB-EC"/>
</dbReference>
<dbReference type="InterPro" id="IPR004461">
    <property type="entry name" value="CO_DH/Ac-CoA_synth_bsu"/>
</dbReference>
<accession>A0A1I5YGN9</accession>
<dbReference type="EMBL" id="FOXO01000046">
    <property type="protein sequence ID" value="SFQ43368.1"/>
    <property type="molecule type" value="Genomic_DNA"/>
</dbReference>
<dbReference type="InterPro" id="IPR038571">
    <property type="entry name" value="CO_DH/Ac-CoA_synth_bsu_3_sf"/>
</dbReference>
<dbReference type="SUPFAM" id="SSF56821">
    <property type="entry name" value="Prismane protein-like"/>
    <property type="match status" value="1"/>
</dbReference>
<proteinExistence type="predicted"/>